<name>A0A6J6ZSU7_9ZZZZ</name>
<dbReference type="CDD" id="cd02440">
    <property type="entry name" value="AdoMet_MTases"/>
    <property type="match status" value="1"/>
</dbReference>
<dbReference type="EMBL" id="CAFABK010000006">
    <property type="protein sequence ID" value="CAB4822627.1"/>
    <property type="molecule type" value="Genomic_DNA"/>
</dbReference>
<dbReference type="PANTHER" id="PTHR22807">
    <property type="entry name" value="NOP2 YEAST -RELATED NOL1/NOP2/FMU SUN DOMAIN-CONTAINING"/>
    <property type="match status" value="1"/>
</dbReference>
<evidence type="ECO:0000256" key="5">
    <source>
        <dbReference type="ARBA" id="ARBA00022884"/>
    </source>
</evidence>
<evidence type="ECO:0000256" key="1">
    <source>
        <dbReference type="ARBA" id="ARBA00007494"/>
    </source>
</evidence>
<dbReference type="GO" id="GO:0001510">
    <property type="term" value="P:RNA methylation"/>
    <property type="evidence" value="ECO:0007669"/>
    <property type="project" value="InterPro"/>
</dbReference>
<evidence type="ECO:0000259" key="6">
    <source>
        <dbReference type="PROSITE" id="PS51686"/>
    </source>
</evidence>
<dbReference type="PROSITE" id="PS51686">
    <property type="entry name" value="SAM_MT_RSMB_NOP"/>
    <property type="match status" value="1"/>
</dbReference>
<dbReference type="InterPro" id="IPR006027">
    <property type="entry name" value="NusB_RsmB_TIM44"/>
</dbReference>
<dbReference type="Gene3D" id="3.40.50.150">
    <property type="entry name" value="Vaccinia Virus protein VP39"/>
    <property type="match status" value="1"/>
</dbReference>
<dbReference type="InterPro" id="IPR035926">
    <property type="entry name" value="NusB-like_sf"/>
</dbReference>
<keyword evidence="3" id="KW-0808">Transferase</keyword>
<dbReference type="Pfam" id="PF01029">
    <property type="entry name" value="NusB"/>
    <property type="match status" value="1"/>
</dbReference>
<dbReference type="GO" id="GO:0003723">
    <property type="term" value="F:RNA binding"/>
    <property type="evidence" value="ECO:0007669"/>
    <property type="project" value="UniProtKB-KW"/>
</dbReference>
<dbReference type="SUPFAM" id="SSF53335">
    <property type="entry name" value="S-adenosyl-L-methionine-dependent methyltransferases"/>
    <property type="match status" value="1"/>
</dbReference>
<keyword evidence="5" id="KW-0694">RNA-binding</keyword>
<dbReference type="InterPro" id="IPR001678">
    <property type="entry name" value="MeTrfase_RsmB-F_NOP2_dom"/>
</dbReference>
<dbReference type="PRINTS" id="PR02008">
    <property type="entry name" value="RCMTFAMILY"/>
</dbReference>
<dbReference type="InterPro" id="IPR023267">
    <property type="entry name" value="RCMT"/>
</dbReference>
<dbReference type="Gene3D" id="1.10.940.10">
    <property type="entry name" value="NusB-like"/>
    <property type="match status" value="1"/>
</dbReference>
<evidence type="ECO:0000256" key="4">
    <source>
        <dbReference type="ARBA" id="ARBA00022691"/>
    </source>
</evidence>
<dbReference type="GO" id="GO:0008173">
    <property type="term" value="F:RNA methyltransferase activity"/>
    <property type="evidence" value="ECO:0007669"/>
    <property type="project" value="InterPro"/>
</dbReference>
<dbReference type="PANTHER" id="PTHR22807:SF53">
    <property type="entry name" value="RIBOSOMAL RNA SMALL SUBUNIT METHYLTRANSFERASE B-RELATED"/>
    <property type="match status" value="1"/>
</dbReference>
<reference evidence="7" key="1">
    <citation type="submission" date="2020-05" db="EMBL/GenBank/DDBJ databases">
        <authorList>
            <person name="Chiriac C."/>
            <person name="Salcher M."/>
            <person name="Ghai R."/>
            <person name="Kavagutti S V."/>
        </authorList>
    </citation>
    <scope>NUCLEOTIDE SEQUENCE</scope>
</reference>
<dbReference type="Pfam" id="PF01189">
    <property type="entry name" value="Methyltr_RsmB-F"/>
    <property type="match status" value="1"/>
</dbReference>
<evidence type="ECO:0000313" key="7">
    <source>
        <dbReference type="EMBL" id="CAB4822627.1"/>
    </source>
</evidence>
<sequence>MSVDPARKAAFEVLRSVREEDSYANLTMPGVLARMSLTGRDAGFATELAYGTLRWQGFYDAILTTCVSRPWADVEPDMQSVLRLGVHQLLNMRVPSHAAVDSSCELARALGSPGGASARAGFTNAVLRKVAAHDLPYWVEMVESVGGIDGLATRWSHPAWIVRAFQDALGERRAELPALLAADNEPAHPVLVARPGRIDPAVLRARVEVTPGRYSPLAAVLLSGAPDALDIVRSGAVGVQDEGSQLVALAMTRAVVQHPEKAWLDMCAGPGGKAAVLAGVAAERGINFMAVELHPHRAHLVERALGEVPAEIVVGDATTAPWGDQLFDRILIDAPCTGLGALRRRPEARWRKSPADLSTLGPLQRGLLKSAIAATRPGGVIIYATCSPHLAETEFVVQDAVSGREDVVIEDARGLLPEVGDVEDGPFVQLWPHRHGTDAMFFALLRKVGS</sequence>
<keyword evidence="4" id="KW-0949">S-adenosyl-L-methionine</keyword>
<comment type="similarity">
    <text evidence="1">Belongs to the class I-like SAM-binding methyltransferase superfamily. RsmB/NOP family.</text>
</comment>
<evidence type="ECO:0000256" key="2">
    <source>
        <dbReference type="ARBA" id="ARBA00022603"/>
    </source>
</evidence>
<organism evidence="7">
    <name type="scientific">freshwater metagenome</name>
    <dbReference type="NCBI Taxonomy" id="449393"/>
    <lineage>
        <taxon>unclassified sequences</taxon>
        <taxon>metagenomes</taxon>
        <taxon>ecological metagenomes</taxon>
    </lineage>
</organism>
<protein>
    <submittedName>
        <fullName evidence="7">Unannotated protein</fullName>
    </submittedName>
</protein>
<dbReference type="PROSITE" id="PS01153">
    <property type="entry name" value="NOL1_NOP2_SUN"/>
    <property type="match status" value="1"/>
</dbReference>
<accession>A0A6J6ZSU7</accession>
<dbReference type="InterPro" id="IPR049560">
    <property type="entry name" value="MeTrfase_RsmB-F_NOP2_cat"/>
</dbReference>
<keyword evidence="2" id="KW-0489">Methyltransferase</keyword>
<dbReference type="GO" id="GO:0006355">
    <property type="term" value="P:regulation of DNA-templated transcription"/>
    <property type="evidence" value="ECO:0007669"/>
    <property type="project" value="InterPro"/>
</dbReference>
<evidence type="ECO:0000256" key="3">
    <source>
        <dbReference type="ARBA" id="ARBA00022679"/>
    </source>
</evidence>
<dbReference type="InterPro" id="IPR029063">
    <property type="entry name" value="SAM-dependent_MTases_sf"/>
</dbReference>
<dbReference type="InterPro" id="IPR018314">
    <property type="entry name" value="RsmB/NOL1/NOP2-like_CS"/>
</dbReference>
<dbReference type="AlphaFoldDB" id="A0A6J6ZSU7"/>
<dbReference type="SUPFAM" id="SSF48013">
    <property type="entry name" value="NusB-like"/>
    <property type="match status" value="1"/>
</dbReference>
<feature type="domain" description="SAM-dependent MTase RsmB/NOP-type" evidence="6">
    <location>
        <begin position="168"/>
        <end position="448"/>
    </location>
</feature>
<gene>
    <name evidence="7" type="ORF">UFOPK3204_00252</name>
</gene>
<proteinExistence type="inferred from homology"/>
<dbReference type="FunFam" id="3.40.50.150:FF:000257">
    <property type="entry name" value="16S rRNA methyltransferase"/>
    <property type="match status" value="1"/>
</dbReference>